<evidence type="ECO:0000259" key="4">
    <source>
        <dbReference type="PROSITE" id="PS50885"/>
    </source>
</evidence>
<feature type="transmembrane region" description="Helical" evidence="3">
    <location>
        <begin position="27"/>
        <end position="45"/>
    </location>
</feature>
<dbReference type="InterPro" id="IPR036457">
    <property type="entry name" value="PPM-type-like_dom_sf"/>
</dbReference>
<dbReference type="Proteomes" id="UP000075420">
    <property type="component" value="Unassembled WGS sequence"/>
</dbReference>
<evidence type="ECO:0000256" key="1">
    <source>
        <dbReference type="ARBA" id="ARBA00022801"/>
    </source>
</evidence>
<dbReference type="SUPFAM" id="SSF81606">
    <property type="entry name" value="PP2C-like"/>
    <property type="match status" value="1"/>
</dbReference>
<evidence type="ECO:0000313" key="6">
    <source>
        <dbReference type="Proteomes" id="UP000075420"/>
    </source>
</evidence>
<protein>
    <submittedName>
        <fullName evidence="5">Phosphoserine phosphatase</fullName>
    </submittedName>
</protein>
<dbReference type="CDD" id="cd06225">
    <property type="entry name" value="HAMP"/>
    <property type="match status" value="1"/>
</dbReference>
<dbReference type="GO" id="GO:0016020">
    <property type="term" value="C:membrane"/>
    <property type="evidence" value="ECO:0007669"/>
    <property type="project" value="InterPro"/>
</dbReference>
<dbReference type="SUPFAM" id="SSF158472">
    <property type="entry name" value="HAMP domain-like"/>
    <property type="match status" value="1"/>
</dbReference>
<dbReference type="SMART" id="SM00331">
    <property type="entry name" value="PP2C_SIG"/>
    <property type="match status" value="1"/>
</dbReference>
<dbReference type="InterPro" id="IPR052016">
    <property type="entry name" value="Bact_Sigma-Reg"/>
</dbReference>
<dbReference type="Pfam" id="PF07228">
    <property type="entry name" value="SpoIIE"/>
    <property type="match status" value="1"/>
</dbReference>
<dbReference type="AlphaFoldDB" id="A0A150PNH1"/>
<proteinExistence type="predicted"/>
<dbReference type="EMBL" id="JELY01001008">
    <property type="protein sequence ID" value="KYF57244.1"/>
    <property type="molecule type" value="Genomic_DNA"/>
</dbReference>
<keyword evidence="2" id="KW-0175">Coiled coil</keyword>
<organism evidence="5 6">
    <name type="scientific">Sorangium cellulosum</name>
    <name type="common">Polyangium cellulosum</name>
    <dbReference type="NCBI Taxonomy" id="56"/>
    <lineage>
        <taxon>Bacteria</taxon>
        <taxon>Pseudomonadati</taxon>
        <taxon>Myxococcota</taxon>
        <taxon>Polyangia</taxon>
        <taxon>Polyangiales</taxon>
        <taxon>Polyangiaceae</taxon>
        <taxon>Sorangium</taxon>
    </lineage>
</organism>
<dbReference type="PANTHER" id="PTHR43156:SF2">
    <property type="entry name" value="STAGE II SPORULATION PROTEIN E"/>
    <property type="match status" value="1"/>
</dbReference>
<dbReference type="SMART" id="SM00304">
    <property type="entry name" value="HAMP"/>
    <property type="match status" value="1"/>
</dbReference>
<keyword evidence="3" id="KW-1133">Transmembrane helix</keyword>
<feature type="domain" description="HAMP" evidence="4">
    <location>
        <begin position="463"/>
        <end position="515"/>
    </location>
</feature>
<accession>A0A150PNH1</accession>
<feature type="transmembrane region" description="Helical" evidence="3">
    <location>
        <begin position="438"/>
        <end position="461"/>
    </location>
</feature>
<dbReference type="InterPro" id="IPR001932">
    <property type="entry name" value="PPM-type_phosphatase-like_dom"/>
</dbReference>
<dbReference type="GO" id="GO:0007165">
    <property type="term" value="P:signal transduction"/>
    <property type="evidence" value="ECO:0007669"/>
    <property type="project" value="InterPro"/>
</dbReference>
<comment type="caution">
    <text evidence="5">The sequence shown here is derived from an EMBL/GenBank/DDBJ whole genome shotgun (WGS) entry which is preliminary data.</text>
</comment>
<keyword evidence="3" id="KW-0812">Transmembrane</keyword>
<name>A0A150PNH1_SORCE</name>
<dbReference type="PANTHER" id="PTHR43156">
    <property type="entry name" value="STAGE II SPORULATION PROTEIN E-RELATED"/>
    <property type="match status" value="1"/>
</dbReference>
<evidence type="ECO:0000313" key="5">
    <source>
        <dbReference type="EMBL" id="KYF57244.1"/>
    </source>
</evidence>
<reference evidence="5 6" key="1">
    <citation type="submission" date="2014-02" db="EMBL/GenBank/DDBJ databases">
        <title>The small core and large imbalanced accessory genome model reveals a collaborative survival strategy of Sorangium cellulosum strains in nature.</title>
        <authorList>
            <person name="Han K."/>
            <person name="Peng R."/>
            <person name="Blom J."/>
            <person name="Li Y.-Z."/>
        </authorList>
    </citation>
    <scope>NUCLEOTIDE SEQUENCE [LARGE SCALE GENOMIC DNA]</scope>
    <source>
        <strain evidence="5 6">So0157-25</strain>
    </source>
</reference>
<dbReference type="Gene3D" id="3.30.450.20">
    <property type="entry name" value="PAS domain"/>
    <property type="match status" value="1"/>
</dbReference>
<evidence type="ECO:0000256" key="3">
    <source>
        <dbReference type="SAM" id="Phobius"/>
    </source>
</evidence>
<dbReference type="GO" id="GO:0016791">
    <property type="term" value="F:phosphatase activity"/>
    <property type="evidence" value="ECO:0007669"/>
    <property type="project" value="TreeGrafter"/>
</dbReference>
<dbReference type="Gene3D" id="3.60.40.10">
    <property type="entry name" value="PPM-type phosphatase domain"/>
    <property type="match status" value="1"/>
</dbReference>
<keyword evidence="3" id="KW-0472">Membrane</keyword>
<dbReference type="PROSITE" id="PS50885">
    <property type="entry name" value="HAMP"/>
    <property type="match status" value="1"/>
</dbReference>
<sequence>MSVEPRNPGEQRPDSLLFRFRKFSTKIIFVTGVSVLLGAVWNVVVGRQGIHRLSSEAAAEIEVGLNAANREYITNHLEDKATHVNLRLGEAYRDLQTLAGVLQTVVDREQDVVPFLRTAADYPYFRDQLKYNPKGNWYQNDPSEPSVVSVWGYMGKDGTILPEVQRAVDETAFLDLILPSFGKYGADKLQIYYIGPEDTPYVRLTPYTDMASTFDKLYPGHNDQGWYKFFFPGIAESWNEWAKDPAGLSAHPDQTTVTAPYDDAAGGGIVMTAFHPLWAKDRKSFAGAVGLDLTLAQLIESIKDVKLATAGFAFLVQANGNVFAVNELGAKTLRLRTDAGAGQNSGVGMLQRFFKDSEDPGVSGIVLPSNDKVDYREMEISGETYIIALQRLAPVNGWAGPDARVAKEQWTMGFVVPKKEMYASLLAAQKSIEKSRTVIVGTQILITIASFLVLMLGVWLVSRKMTGALVALSAGATRMREGDYGVRIEVNTADEIGQLGVAFNEMASEIEAYTNNLEELVGERTRALEKANEEISELNAKLAQENIRLGAELNVARQLQLMVLPAPSELQEIPGLDIAGYMAPADEVGGDYYDVLRSDGLVKIGIGDVTGHGLESGVLMLMVQTAVRTLLAANERDPKKFLSIVNKVIYQNIQRIRSDKNLSLTLLDYSDGTLQLTGQHEDLIIVRKDGTLDRVETMGLGLPIGIDLDISDFIGSIEVTLEPGDVVTLFSDGITEAEDSSEEQYGIDRLCQVISRNHSRNSKEIKDAIIEDVLAHVGYNKIHDDITVLVIKRV</sequence>
<evidence type="ECO:0000256" key="2">
    <source>
        <dbReference type="SAM" id="Coils"/>
    </source>
</evidence>
<dbReference type="InterPro" id="IPR003660">
    <property type="entry name" value="HAMP_dom"/>
</dbReference>
<gene>
    <name evidence="5" type="ORF">BE08_16895</name>
</gene>
<keyword evidence="1" id="KW-0378">Hydrolase</keyword>
<feature type="coiled-coil region" evidence="2">
    <location>
        <begin position="503"/>
        <end position="548"/>
    </location>
</feature>
<dbReference type="Pfam" id="PF00672">
    <property type="entry name" value="HAMP"/>
    <property type="match status" value="1"/>
</dbReference>
<dbReference type="Gene3D" id="6.10.340.10">
    <property type="match status" value="1"/>
</dbReference>